<comment type="similarity">
    <text evidence="7">Belongs to the phosphoethanolamine transferase family.</text>
</comment>
<keyword evidence="5 8" id="KW-1133">Transmembrane helix</keyword>
<evidence type="ECO:0000256" key="6">
    <source>
        <dbReference type="ARBA" id="ARBA00023136"/>
    </source>
</evidence>
<evidence type="ECO:0000256" key="7">
    <source>
        <dbReference type="ARBA" id="ARBA00038481"/>
    </source>
</evidence>
<dbReference type="GO" id="GO:0005886">
    <property type="term" value="C:plasma membrane"/>
    <property type="evidence" value="ECO:0007669"/>
    <property type="project" value="UniProtKB-SubCell"/>
</dbReference>
<evidence type="ECO:0000259" key="9">
    <source>
        <dbReference type="Pfam" id="PF00884"/>
    </source>
</evidence>
<dbReference type="InterPro" id="IPR058130">
    <property type="entry name" value="PEA_transf_C"/>
</dbReference>
<dbReference type="PATRIC" id="fig|1002364.3.peg.3177"/>
<accession>G9YA94</accession>
<evidence type="ECO:0000256" key="3">
    <source>
        <dbReference type="ARBA" id="ARBA00022679"/>
    </source>
</evidence>
<reference evidence="10 11" key="1">
    <citation type="submission" date="2011-08" db="EMBL/GenBank/DDBJ databases">
        <authorList>
            <person name="Weinstock G."/>
            <person name="Sodergren E."/>
            <person name="Clifton S."/>
            <person name="Fulton L."/>
            <person name="Fulton B."/>
            <person name="Courtney L."/>
            <person name="Fronick C."/>
            <person name="Harrison M."/>
            <person name="Strong C."/>
            <person name="Farmer C."/>
            <person name="Delahaunty K."/>
            <person name="Markovic C."/>
            <person name="Hall O."/>
            <person name="Minx P."/>
            <person name="Tomlinson C."/>
            <person name="Mitreva M."/>
            <person name="Hou S."/>
            <person name="Chen J."/>
            <person name="Wollam A."/>
            <person name="Pepin K.H."/>
            <person name="Johnson M."/>
            <person name="Bhonagiri V."/>
            <person name="Zhang X."/>
            <person name="Suruliraj S."/>
            <person name="Warren W."/>
            <person name="Chinwalla A."/>
            <person name="Mardis E.R."/>
            <person name="Wilson R.K."/>
        </authorList>
    </citation>
    <scope>NUCLEOTIDE SEQUENCE [LARGE SCALE GENOMIC DNA]</scope>
    <source>
        <strain evidence="10 11">ATCC 51873</strain>
    </source>
</reference>
<evidence type="ECO:0000256" key="4">
    <source>
        <dbReference type="ARBA" id="ARBA00022692"/>
    </source>
</evidence>
<organism evidence="10 11">
    <name type="scientific">Hafnia alvei ATCC 51873</name>
    <dbReference type="NCBI Taxonomy" id="1002364"/>
    <lineage>
        <taxon>Bacteria</taxon>
        <taxon>Pseudomonadati</taxon>
        <taxon>Pseudomonadota</taxon>
        <taxon>Gammaproteobacteria</taxon>
        <taxon>Enterobacterales</taxon>
        <taxon>Hafniaceae</taxon>
        <taxon>Hafnia</taxon>
    </lineage>
</organism>
<feature type="transmembrane region" description="Helical" evidence="8">
    <location>
        <begin position="46"/>
        <end position="63"/>
    </location>
</feature>
<feature type="transmembrane region" description="Helical" evidence="8">
    <location>
        <begin position="22"/>
        <end position="40"/>
    </location>
</feature>
<feature type="domain" description="Sulfatase N-terminal" evidence="9">
    <location>
        <begin position="207"/>
        <end position="480"/>
    </location>
</feature>
<evidence type="ECO:0000256" key="1">
    <source>
        <dbReference type="ARBA" id="ARBA00004651"/>
    </source>
</evidence>
<keyword evidence="4 8" id="KW-0812">Transmembrane</keyword>
<evidence type="ECO:0000313" key="11">
    <source>
        <dbReference type="Proteomes" id="UP000005959"/>
    </source>
</evidence>
<proteinExistence type="inferred from homology"/>
<evidence type="ECO:0000313" key="10">
    <source>
        <dbReference type="EMBL" id="EHM40224.1"/>
    </source>
</evidence>
<dbReference type="InterPro" id="IPR000917">
    <property type="entry name" value="Sulfatase_N"/>
</dbReference>
<dbReference type="AlphaFoldDB" id="G9YA94"/>
<comment type="caution">
    <text evidence="10">The sequence shown here is derived from an EMBL/GenBank/DDBJ whole genome shotgun (WGS) entry which is preliminary data.</text>
</comment>
<evidence type="ECO:0000256" key="8">
    <source>
        <dbReference type="SAM" id="Phobius"/>
    </source>
</evidence>
<dbReference type="PANTHER" id="PTHR30443:SF4">
    <property type="entry name" value="PHOSPHOETHANOLAMINE TRANSFERASE OPGE-RELATED"/>
    <property type="match status" value="1"/>
</dbReference>
<dbReference type="HOGENOM" id="CLU_039390_3_0_6"/>
<dbReference type="InterPro" id="IPR040423">
    <property type="entry name" value="PEA_transferase"/>
</dbReference>
<keyword evidence="2" id="KW-1003">Cell membrane</keyword>
<comment type="subcellular location">
    <subcellularLocation>
        <location evidence="1">Cell membrane</location>
        <topology evidence="1">Multi-pass membrane protein</topology>
    </subcellularLocation>
</comment>
<evidence type="ECO:0000256" key="2">
    <source>
        <dbReference type="ARBA" id="ARBA00022475"/>
    </source>
</evidence>
<dbReference type="InterPro" id="IPR017850">
    <property type="entry name" value="Alkaline_phosphatase_core_sf"/>
</dbReference>
<sequence length="524" mass="59689">MYFLIMLLLYTFIANNHNMKKIPLYIIYLLINVVLAKLLLRALGESPNYTAVMVMTIACCFICSSRKTFLFIFLPFSVLTAIYAPIGFEYGLPTYQYVASLFATDVRESIEFLNLISTKYYFEAIAIPIISILSYKISSMADINPCRNKTVIMCSVVLLIICAEPTKFFHDLFESCSLASKELADIRKFANKSEWGKSSAADSKYDDYVLIIGESARKDYFHIYGYPVKNTPYLDKVNGTIVDGFTSGGTFTIGSLRLMLTQGDKVKWEPNYNLNIVDLAKSAGFETYWISNQGQFGKYDTPISSIAKRADYSYFFKGTTFAEKNTSDFDLIPILERKLAEKSNKKRLFILHTMGSHPWACDRISDMSKIYKVDSKEKSYIACYVTSIEKTDLFIKKVHQVLLNNDIKSKRNFSLVYFSDHGMVHREIDGVIQLNNNYVSKYHYNIPLLRISSDDTEIRVVKGNKSGLMFVGGLANWMGITNKKLETYNLFNGVSEREDFGLDKRLSKSYKVDDPAIDISGNLL</sequence>
<dbReference type="GO" id="GO:0016776">
    <property type="term" value="F:phosphotransferase activity, phosphate group as acceptor"/>
    <property type="evidence" value="ECO:0007669"/>
    <property type="project" value="TreeGrafter"/>
</dbReference>
<dbReference type="Pfam" id="PF00884">
    <property type="entry name" value="Sulfatase"/>
    <property type="match status" value="1"/>
</dbReference>
<dbReference type="GO" id="GO:0009244">
    <property type="term" value="P:lipopolysaccharide core region biosynthetic process"/>
    <property type="evidence" value="ECO:0007669"/>
    <property type="project" value="TreeGrafter"/>
</dbReference>
<gene>
    <name evidence="10" type="ORF">HMPREF0454_03515</name>
</gene>
<keyword evidence="3" id="KW-0808">Transferase</keyword>
<feature type="transmembrane region" description="Helical" evidence="8">
    <location>
        <begin position="70"/>
        <end position="88"/>
    </location>
</feature>
<dbReference type="Gene3D" id="3.40.720.10">
    <property type="entry name" value="Alkaline Phosphatase, subunit A"/>
    <property type="match status" value="1"/>
</dbReference>
<evidence type="ECO:0000256" key="5">
    <source>
        <dbReference type="ARBA" id="ARBA00022989"/>
    </source>
</evidence>
<keyword evidence="6 8" id="KW-0472">Membrane</keyword>
<dbReference type="Proteomes" id="UP000005959">
    <property type="component" value="Unassembled WGS sequence"/>
</dbReference>
<dbReference type="SUPFAM" id="SSF53649">
    <property type="entry name" value="Alkaline phosphatase-like"/>
    <property type="match status" value="1"/>
</dbReference>
<dbReference type="PANTHER" id="PTHR30443">
    <property type="entry name" value="INNER MEMBRANE PROTEIN"/>
    <property type="match status" value="1"/>
</dbReference>
<dbReference type="EMBL" id="AGCI01000084">
    <property type="protein sequence ID" value="EHM40224.1"/>
    <property type="molecule type" value="Genomic_DNA"/>
</dbReference>
<dbReference type="CDD" id="cd16017">
    <property type="entry name" value="LptA"/>
    <property type="match status" value="1"/>
</dbReference>
<protein>
    <submittedName>
        <fullName evidence="10">Arylsulfatase</fullName>
    </submittedName>
</protein>
<name>G9YA94_HAFAL</name>